<dbReference type="SUPFAM" id="SSF54495">
    <property type="entry name" value="UBC-like"/>
    <property type="match status" value="1"/>
</dbReference>
<dbReference type="Gene3D" id="3.10.110.10">
    <property type="entry name" value="Ubiquitin Conjugating Enzyme"/>
    <property type="match status" value="1"/>
</dbReference>
<keyword evidence="2" id="KW-0472">Membrane</keyword>
<feature type="region of interest" description="Disordered" evidence="1">
    <location>
        <begin position="188"/>
        <end position="226"/>
    </location>
</feature>
<evidence type="ECO:0000313" key="4">
    <source>
        <dbReference type="EMBL" id="CAH1155263.1"/>
    </source>
</evidence>
<reference evidence="4" key="2">
    <citation type="submission" date="2022-10" db="EMBL/GenBank/DDBJ databases">
        <authorList>
            <consortium name="ENA_rothamsted_submissions"/>
            <consortium name="culmorum"/>
            <person name="King R."/>
        </authorList>
    </citation>
    <scope>NUCLEOTIDE SEQUENCE</scope>
</reference>
<accession>A0A9P0DM03</accession>
<feature type="transmembrane region" description="Helical" evidence="2">
    <location>
        <begin position="248"/>
        <end position="265"/>
    </location>
</feature>
<evidence type="ECO:0000256" key="1">
    <source>
        <dbReference type="SAM" id="MobiDB-lite"/>
    </source>
</evidence>
<dbReference type="CDD" id="cd23799">
    <property type="entry name" value="UBCc_UBE2J"/>
    <property type="match status" value="1"/>
</dbReference>
<dbReference type="AlphaFoldDB" id="A0A9P0DM03"/>
<protein>
    <recommendedName>
        <fullName evidence="3">UBC core domain-containing protein</fullName>
    </recommendedName>
</protein>
<dbReference type="Pfam" id="PF00179">
    <property type="entry name" value="UQ_con"/>
    <property type="match status" value="1"/>
</dbReference>
<dbReference type="Proteomes" id="UP001153737">
    <property type="component" value="Chromosome 2"/>
</dbReference>
<dbReference type="PROSITE" id="PS50127">
    <property type="entry name" value="UBC_2"/>
    <property type="match status" value="1"/>
</dbReference>
<dbReference type="PANTHER" id="PTHR24067">
    <property type="entry name" value="UBIQUITIN-CONJUGATING ENZYME E2"/>
    <property type="match status" value="1"/>
</dbReference>
<keyword evidence="2" id="KW-1133">Transmembrane helix</keyword>
<dbReference type="EMBL" id="OU896708">
    <property type="protein sequence ID" value="CAH1155263.1"/>
    <property type="molecule type" value="Genomic_DNA"/>
</dbReference>
<dbReference type="FunFam" id="3.10.110.10:FF:000086">
    <property type="entry name" value="Ubiquitin-conjugating enzyme E2 J1"/>
    <property type="match status" value="1"/>
</dbReference>
<keyword evidence="5" id="KW-1185">Reference proteome</keyword>
<keyword evidence="2" id="KW-0812">Transmembrane</keyword>
<proteinExistence type="predicted"/>
<feature type="compositionally biased region" description="Basic and acidic residues" evidence="1">
    <location>
        <begin position="188"/>
        <end position="202"/>
    </location>
</feature>
<dbReference type="InterPro" id="IPR050113">
    <property type="entry name" value="Ub_conjugating_enzyme"/>
</dbReference>
<feature type="domain" description="UBC core" evidence="3">
    <location>
        <begin position="12"/>
        <end position="164"/>
    </location>
</feature>
<reference evidence="4" key="1">
    <citation type="submission" date="2022-01" db="EMBL/GenBank/DDBJ databases">
        <authorList>
            <person name="King R."/>
        </authorList>
    </citation>
    <scope>NUCLEOTIDE SEQUENCE</scope>
</reference>
<dbReference type="InterPro" id="IPR000608">
    <property type="entry name" value="UBC"/>
</dbReference>
<dbReference type="SMART" id="SM00212">
    <property type="entry name" value="UBCc"/>
    <property type="match status" value="1"/>
</dbReference>
<organism evidence="4 5">
    <name type="scientific">Phaedon cochleariae</name>
    <name type="common">Mustard beetle</name>
    <dbReference type="NCBI Taxonomy" id="80249"/>
    <lineage>
        <taxon>Eukaryota</taxon>
        <taxon>Metazoa</taxon>
        <taxon>Ecdysozoa</taxon>
        <taxon>Arthropoda</taxon>
        <taxon>Hexapoda</taxon>
        <taxon>Insecta</taxon>
        <taxon>Pterygota</taxon>
        <taxon>Neoptera</taxon>
        <taxon>Endopterygota</taxon>
        <taxon>Coleoptera</taxon>
        <taxon>Polyphaga</taxon>
        <taxon>Cucujiformia</taxon>
        <taxon>Chrysomeloidea</taxon>
        <taxon>Chrysomelidae</taxon>
        <taxon>Chrysomelinae</taxon>
        <taxon>Chrysomelini</taxon>
        <taxon>Phaedon</taxon>
    </lineage>
</organism>
<evidence type="ECO:0000313" key="5">
    <source>
        <dbReference type="Proteomes" id="UP001153737"/>
    </source>
</evidence>
<evidence type="ECO:0000259" key="3">
    <source>
        <dbReference type="PROSITE" id="PS50127"/>
    </source>
</evidence>
<sequence>MSLSAKYNMKSPGVKRLMREAMELANPTEEYYACPLDDNLFEWHFTVRGPPGTEFEGGCYHGRILLPSQYPMQPPNIILLTPNGRFEVNKKICLSISGHHPESWQPSWSIRTALLALIAFMPTSAAGTIGSLDYTAEERQLLARKSTNWECATCGRASERLTAAGGSPELTQEESSLLKQIALKAEEDTNRKEPNVEQKEDSPSSQTNRENPEIRQRVIPSTNDVDSSLNTADSLLQDSVDRTNKDKMWAVVIWLLLSIIILLLIRRLFFL</sequence>
<dbReference type="OrthoDB" id="1158011at2759"/>
<name>A0A9P0DM03_PHACE</name>
<evidence type="ECO:0000256" key="2">
    <source>
        <dbReference type="SAM" id="Phobius"/>
    </source>
</evidence>
<dbReference type="InterPro" id="IPR016135">
    <property type="entry name" value="UBQ-conjugating_enzyme/RWD"/>
</dbReference>
<gene>
    <name evidence="4" type="ORF">PHAECO_LOCUS6760</name>
</gene>